<dbReference type="HOGENOM" id="CLU_077575_1_0_1"/>
<dbReference type="EMBL" id="KN824315">
    <property type="protein sequence ID" value="KIM25292.1"/>
    <property type="molecule type" value="Genomic_DNA"/>
</dbReference>
<reference evidence="2" key="2">
    <citation type="submission" date="2015-01" db="EMBL/GenBank/DDBJ databases">
        <title>Evolutionary Origins and Diversification of the Mycorrhizal Mutualists.</title>
        <authorList>
            <consortium name="DOE Joint Genome Institute"/>
            <consortium name="Mycorrhizal Genomics Consortium"/>
            <person name="Kohler A."/>
            <person name="Kuo A."/>
            <person name="Nagy L.G."/>
            <person name="Floudas D."/>
            <person name="Copeland A."/>
            <person name="Barry K.W."/>
            <person name="Cichocki N."/>
            <person name="Veneault-Fourrey C."/>
            <person name="LaButti K."/>
            <person name="Lindquist E.A."/>
            <person name="Lipzen A."/>
            <person name="Lundell T."/>
            <person name="Morin E."/>
            <person name="Murat C."/>
            <person name="Riley R."/>
            <person name="Ohm R."/>
            <person name="Sun H."/>
            <person name="Tunlid A."/>
            <person name="Henrissat B."/>
            <person name="Grigoriev I.V."/>
            <person name="Hibbett D.S."/>
            <person name="Martin F."/>
        </authorList>
    </citation>
    <scope>NUCLEOTIDE SEQUENCE [LARGE SCALE GENOMIC DNA]</scope>
    <source>
        <strain evidence="2">MAFF 305830</strain>
    </source>
</reference>
<feature type="non-terminal residue" evidence="1">
    <location>
        <position position="177"/>
    </location>
</feature>
<feature type="non-terminal residue" evidence="1">
    <location>
        <position position="1"/>
    </location>
</feature>
<keyword evidence="2" id="KW-1185">Reference proteome</keyword>
<evidence type="ECO:0000313" key="1">
    <source>
        <dbReference type="EMBL" id="KIM25292.1"/>
    </source>
</evidence>
<proteinExistence type="predicted"/>
<sequence>SNLEGLKIEEGIENAKVQAYADDTVAFLAEHDNFENLEKTLDLFCNASTARFNIEKTEIIPVGTKEFRKQAVNSRTVCGKVLDQRIRIAGDGQAVRILGSYQGNNVNADAKWRDIINTQSKIMRLWGGIHPSLSGRVRILKALVVSRALYLMMVNGIPKKFADEMERNIRSFLWNGR</sequence>
<dbReference type="OrthoDB" id="2205812at2759"/>
<evidence type="ECO:0000313" key="2">
    <source>
        <dbReference type="Proteomes" id="UP000054097"/>
    </source>
</evidence>
<protein>
    <recommendedName>
        <fullName evidence="3">Reverse transcriptase domain-containing protein</fullName>
    </recommendedName>
</protein>
<name>A0A0C2X7Q3_SERVB</name>
<accession>A0A0C2X7Q3</accession>
<reference evidence="1 2" key="1">
    <citation type="submission" date="2014-04" db="EMBL/GenBank/DDBJ databases">
        <authorList>
            <consortium name="DOE Joint Genome Institute"/>
            <person name="Kuo A."/>
            <person name="Zuccaro A."/>
            <person name="Kohler A."/>
            <person name="Nagy L.G."/>
            <person name="Floudas D."/>
            <person name="Copeland A."/>
            <person name="Barry K.W."/>
            <person name="Cichocki N."/>
            <person name="Veneault-Fourrey C."/>
            <person name="LaButti K."/>
            <person name="Lindquist E.A."/>
            <person name="Lipzen A."/>
            <person name="Lundell T."/>
            <person name="Morin E."/>
            <person name="Murat C."/>
            <person name="Sun H."/>
            <person name="Tunlid A."/>
            <person name="Henrissat B."/>
            <person name="Grigoriev I.V."/>
            <person name="Hibbett D.S."/>
            <person name="Martin F."/>
            <person name="Nordberg H.P."/>
            <person name="Cantor M.N."/>
            <person name="Hua S.X."/>
        </authorList>
    </citation>
    <scope>NUCLEOTIDE SEQUENCE [LARGE SCALE GENOMIC DNA]</scope>
    <source>
        <strain evidence="1 2">MAFF 305830</strain>
    </source>
</reference>
<gene>
    <name evidence="1" type="ORF">M408DRAFT_49826</name>
</gene>
<dbReference type="AlphaFoldDB" id="A0A0C2X7Q3"/>
<evidence type="ECO:0008006" key="3">
    <source>
        <dbReference type="Google" id="ProtNLM"/>
    </source>
</evidence>
<dbReference type="Proteomes" id="UP000054097">
    <property type="component" value="Unassembled WGS sequence"/>
</dbReference>
<organism evidence="1 2">
    <name type="scientific">Serendipita vermifera MAFF 305830</name>
    <dbReference type="NCBI Taxonomy" id="933852"/>
    <lineage>
        <taxon>Eukaryota</taxon>
        <taxon>Fungi</taxon>
        <taxon>Dikarya</taxon>
        <taxon>Basidiomycota</taxon>
        <taxon>Agaricomycotina</taxon>
        <taxon>Agaricomycetes</taxon>
        <taxon>Sebacinales</taxon>
        <taxon>Serendipitaceae</taxon>
        <taxon>Serendipita</taxon>
    </lineage>
</organism>